<sequence>MPASTLKPGYYRITSRAFNKSIGRAIPEDRSLAPKKIVSHKDDSIDAEAVRWKLSAGSSDGKYKLEVLGAPIYEERGQIFAALLPGSQAEEWTIQARDYQGKNTYTIVKSNRLLNQGWILTGEEAQVQNRVLVSTPTLPPVFASHQLWVIVPYPGDDDSE</sequence>
<dbReference type="InterPro" id="IPR031755">
    <property type="entry name" value="Inhibitor_I66"/>
</dbReference>
<dbReference type="Gene3D" id="2.80.10.50">
    <property type="match status" value="1"/>
</dbReference>
<reference evidence="1" key="1">
    <citation type="submission" date="2020-07" db="EMBL/GenBank/DDBJ databases">
        <authorList>
            <person name="Nieuwenhuis M."/>
            <person name="Van De Peppel L.J.J."/>
        </authorList>
    </citation>
    <scope>NUCLEOTIDE SEQUENCE</scope>
    <source>
        <strain evidence="1">AP01</strain>
        <tissue evidence="1">Mycelium</tissue>
    </source>
</reference>
<dbReference type="OrthoDB" id="3439489at2759"/>
<dbReference type="Pfam" id="PF16850">
    <property type="entry name" value="Inhibitor_I66"/>
    <property type="match status" value="1"/>
</dbReference>
<evidence type="ECO:0000313" key="2">
    <source>
        <dbReference type="Proteomes" id="UP000775547"/>
    </source>
</evidence>
<accession>A0A9P7G482</accession>
<gene>
    <name evidence="1" type="ORF">DXG03_009625</name>
</gene>
<dbReference type="GO" id="GO:0004867">
    <property type="term" value="F:serine-type endopeptidase inhibitor activity"/>
    <property type="evidence" value="ECO:0007669"/>
    <property type="project" value="InterPro"/>
</dbReference>
<dbReference type="Proteomes" id="UP000775547">
    <property type="component" value="Unassembled WGS sequence"/>
</dbReference>
<evidence type="ECO:0000313" key="1">
    <source>
        <dbReference type="EMBL" id="KAG5643802.1"/>
    </source>
</evidence>
<proteinExistence type="predicted"/>
<dbReference type="EMBL" id="JABCKV010000095">
    <property type="protein sequence ID" value="KAG5643802.1"/>
    <property type="molecule type" value="Genomic_DNA"/>
</dbReference>
<comment type="caution">
    <text evidence="1">The sequence shown here is derived from an EMBL/GenBank/DDBJ whole genome shotgun (WGS) entry which is preliminary data.</text>
</comment>
<name>A0A9P7G482_9AGAR</name>
<organism evidence="1 2">
    <name type="scientific">Asterophora parasitica</name>
    <dbReference type="NCBI Taxonomy" id="117018"/>
    <lineage>
        <taxon>Eukaryota</taxon>
        <taxon>Fungi</taxon>
        <taxon>Dikarya</taxon>
        <taxon>Basidiomycota</taxon>
        <taxon>Agaricomycotina</taxon>
        <taxon>Agaricomycetes</taxon>
        <taxon>Agaricomycetidae</taxon>
        <taxon>Agaricales</taxon>
        <taxon>Tricholomatineae</taxon>
        <taxon>Lyophyllaceae</taxon>
        <taxon>Asterophora</taxon>
    </lineage>
</organism>
<protein>
    <submittedName>
        <fullName evidence="1">Uncharacterized protein</fullName>
    </submittedName>
</protein>
<keyword evidence="2" id="KW-1185">Reference proteome</keyword>
<dbReference type="CDD" id="cd23428">
    <property type="entry name" value="beta-trefoil_Ricin_SPI"/>
    <property type="match status" value="1"/>
</dbReference>
<dbReference type="AlphaFoldDB" id="A0A9P7G482"/>
<reference evidence="1" key="2">
    <citation type="submission" date="2021-10" db="EMBL/GenBank/DDBJ databases">
        <title>Phylogenomics reveals ancestral predisposition of the termite-cultivated fungus Termitomyces towards a domesticated lifestyle.</title>
        <authorList>
            <person name="Auxier B."/>
            <person name="Grum-Grzhimaylo A."/>
            <person name="Cardenas M.E."/>
            <person name="Lodge J.D."/>
            <person name="Laessoe T."/>
            <person name="Pedersen O."/>
            <person name="Smith M.E."/>
            <person name="Kuyper T.W."/>
            <person name="Franco-Molano E.A."/>
            <person name="Baroni T.J."/>
            <person name="Aanen D.K."/>
        </authorList>
    </citation>
    <scope>NUCLEOTIDE SEQUENCE</scope>
    <source>
        <strain evidence="1">AP01</strain>
        <tissue evidence="1">Mycelium</tissue>
    </source>
</reference>